<dbReference type="PANTHER" id="PTHR37299">
    <property type="entry name" value="TRANSCRIPTIONAL REGULATOR-RELATED"/>
    <property type="match status" value="1"/>
</dbReference>
<gene>
    <name evidence="5" type="ORF">OCV69_12855</name>
</gene>
<dbReference type="SMART" id="SM00850">
    <property type="entry name" value="LytTR"/>
    <property type="match status" value="1"/>
</dbReference>
<evidence type="ECO:0000256" key="3">
    <source>
        <dbReference type="PROSITE-ProRule" id="PRU00169"/>
    </source>
</evidence>
<evidence type="ECO:0000256" key="2">
    <source>
        <dbReference type="ARBA" id="ARBA00024867"/>
    </source>
</evidence>
<dbReference type="GO" id="GO:0003677">
    <property type="term" value="F:DNA binding"/>
    <property type="evidence" value="ECO:0007669"/>
    <property type="project" value="UniProtKB-KW"/>
</dbReference>
<evidence type="ECO:0000313" key="5">
    <source>
        <dbReference type="EMBL" id="MCU6800802.1"/>
    </source>
</evidence>
<evidence type="ECO:0000313" key="6">
    <source>
        <dbReference type="Proteomes" id="UP001652395"/>
    </source>
</evidence>
<keyword evidence="6" id="KW-1185">Reference proteome</keyword>
<dbReference type="InterPro" id="IPR046947">
    <property type="entry name" value="LytR-like"/>
</dbReference>
<dbReference type="PROSITE" id="PS50110">
    <property type="entry name" value="RESPONSE_REGULATORY"/>
    <property type="match status" value="1"/>
</dbReference>
<accession>A0ABT2V3U2</accession>
<feature type="modified residue" description="4-aspartylphosphate" evidence="3">
    <location>
        <position position="68"/>
    </location>
</feature>
<protein>
    <recommendedName>
        <fullName evidence="1">Stage 0 sporulation protein A homolog</fullName>
    </recommendedName>
</protein>
<dbReference type="Gene3D" id="2.40.50.1020">
    <property type="entry name" value="LytTr DNA-binding domain"/>
    <property type="match status" value="1"/>
</dbReference>
<evidence type="ECO:0000259" key="4">
    <source>
        <dbReference type="PROSITE" id="PS50110"/>
    </source>
</evidence>
<organism evidence="5 6">
    <name type="scientific">Alitiscatomonas aceti</name>
    <dbReference type="NCBI Taxonomy" id="2981724"/>
    <lineage>
        <taxon>Bacteria</taxon>
        <taxon>Bacillati</taxon>
        <taxon>Bacillota</taxon>
        <taxon>Clostridia</taxon>
        <taxon>Lachnospirales</taxon>
        <taxon>Lachnospiraceae</taxon>
        <taxon>Alitiscatomonas</taxon>
    </lineage>
</organism>
<evidence type="ECO:0000256" key="1">
    <source>
        <dbReference type="ARBA" id="ARBA00018672"/>
    </source>
</evidence>
<comment type="function">
    <text evidence="2">May play the central regulatory role in sporulation. It may be an element of the effector pathway responsible for the activation of sporulation genes in response to nutritional stress. Spo0A may act in concert with spo0H (a sigma factor) to control the expression of some genes that are critical to the sporulation process.</text>
</comment>
<dbReference type="InterPro" id="IPR007492">
    <property type="entry name" value="LytTR_DNA-bd_dom"/>
</dbReference>
<dbReference type="Gene3D" id="3.40.50.2300">
    <property type="match status" value="1"/>
</dbReference>
<dbReference type="InterPro" id="IPR001789">
    <property type="entry name" value="Sig_transdc_resp-reg_receiver"/>
</dbReference>
<name>A0ABT2V3U2_9FIRM</name>
<dbReference type="Pfam" id="PF00072">
    <property type="entry name" value="Response_reg"/>
    <property type="match status" value="1"/>
</dbReference>
<keyword evidence="3" id="KW-0597">Phosphoprotein</keyword>
<sequence>MKQRGRGGFVFRVALCDDDRRFLELLKERAEMFCVEKARNVKFSAFSDSDILMGMTERGEIFDAYILDIEMQDYSGIEIAEEIRKKSKMACIIFLTSHMKYAVGACGTGIFRYMMKEDLDRELPRILDDLFSHLECLESHYFYVIQNQKRCIKFSHREVVYIYKDQKNAVFVMTDGRSLYERTTLDRLYQALGSDEEIFFLDRGIILNLFHVRSVGDGNVRMDTGHEIPSSPGRIEELKRRIRTYWGKLI</sequence>
<dbReference type="Pfam" id="PF04397">
    <property type="entry name" value="LytTR"/>
    <property type="match status" value="1"/>
</dbReference>
<proteinExistence type="predicted"/>
<dbReference type="EMBL" id="JAOQJF010000030">
    <property type="protein sequence ID" value="MCU6800802.1"/>
    <property type="molecule type" value="Genomic_DNA"/>
</dbReference>
<dbReference type="PANTHER" id="PTHR37299:SF1">
    <property type="entry name" value="STAGE 0 SPORULATION PROTEIN A HOMOLOG"/>
    <property type="match status" value="1"/>
</dbReference>
<dbReference type="InterPro" id="IPR011006">
    <property type="entry name" value="CheY-like_superfamily"/>
</dbReference>
<dbReference type="SUPFAM" id="SSF52172">
    <property type="entry name" value="CheY-like"/>
    <property type="match status" value="1"/>
</dbReference>
<dbReference type="RefSeq" id="WP_262563140.1">
    <property type="nucleotide sequence ID" value="NZ_JAOQJF010000030.1"/>
</dbReference>
<keyword evidence="5" id="KW-0238">DNA-binding</keyword>
<dbReference type="SMART" id="SM00448">
    <property type="entry name" value="REC"/>
    <property type="match status" value="1"/>
</dbReference>
<reference evidence="5 6" key="1">
    <citation type="journal article" date="2021" name="ISME Commun">
        <title>Automated analysis of genomic sequences facilitates high-throughput and comprehensive description of bacteria.</title>
        <authorList>
            <person name="Hitch T.C.A."/>
        </authorList>
    </citation>
    <scope>NUCLEOTIDE SEQUENCE [LARGE SCALE GENOMIC DNA]</scope>
    <source>
        <strain evidence="6">f_CCE</strain>
    </source>
</reference>
<comment type="caution">
    <text evidence="5">The sequence shown here is derived from an EMBL/GenBank/DDBJ whole genome shotgun (WGS) entry which is preliminary data.</text>
</comment>
<feature type="domain" description="Response regulatory" evidence="4">
    <location>
        <begin position="12"/>
        <end position="131"/>
    </location>
</feature>
<dbReference type="Proteomes" id="UP001652395">
    <property type="component" value="Unassembled WGS sequence"/>
</dbReference>